<dbReference type="EC" id="3.1.-.-" evidence="2"/>
<accession>A0ABT0UB40</accession>
<dbReference type="InterPro" id="IPR010155">
    <property type="entry name" value="CRISPR-assoc_prot_Cas5d"/>
</dbReference>
<dbReference type="InterPro" id="IPR013422">
    <property type="entry name" value="CRISPR-assoc_prot_Cas5_N"/>
</dbReference>
<proteinExistence type="inferred from homology"/>
<comment type="function">
    <text evidence="2">CRISPR (clustered regularly interspaced short palindromic repeat) is an adaptive immune system that provides protection against mobile genetic elements (viruses, transposable elements and conjugative plasmids). CRISPR clusters contain spacers, sequences complementary to antecedent mobile elements, and target invading nucleic acids. CRISPR clusters are transcribed and processed into CRISPR RNA (crRNA).</text>
</comment>
<dbReference type="InterPro" id="IPR021124">
    <property type="entry name" value="CRISPR-assoc_prot_Cas5"/>
</dbReference>
<dbReference type="EMBL" id="JAMQBK010000073">
    <property type="protein sequence ID" value="MCM2373929.1"/>
    <property type="molecule type" value="Genomic_DNA"/>
</dbReference>
<dbReference type="NCBIfam" id="TIGR01876">
    <property type="entry name" value="cas_Cas5d"/>
    <property type="match status" value="1"/>
</dbReference>
<evidence type="ECO:0000256" key="1">
    <source>
        <dbReference type="ARBA" id="ARBA00023118"/>
    </source>
</evidence>
<keyword evidence="4" id="KW-1185">Reference proteome</keyword>
<keyword evidence="1 2" id="KW-0051">Antiviral defense</keyword>
<keyword evidence="2" id="KW-0255">Endonuclease</keyword>
<comment type="caution">
    <text evidence="3">The sequence shown here is derived from an EMBL/GenBank/DDBJ whole genome shotgun (WGS) entry which is preliminary data.</text>
</comment>
<gene>
    <name evidence="3" type="primary">cas5c</name>
    <name evidence="3" type="ORF">NB063_25215</name>
</gene>
<protein>
    <recommendedName>
        <fullName evidence="2">pre-crRNA processing endonuclease</fullName>
        <ecNumber evidence="2">3.1.-.-</ecNumber>
    </recommendedName>
</protein>
<evidence type="ECO:0000313" key="4">
    <source>
        <dbReference type="Proteomes" id="UP001202961"/>
    </source>
</evidence>
<evidence type="ECO:0000313" key="3">
    <source>
        <dbReference type="EMBL" id="MCM2373929.1"/>
    </source>
</evidence>
<name>A0ABT0UB40_9BACT</name>
<dbReference type="CDD" id="cd09752">
    <property type="entry name" value="Cas5_I-C"/>
    <property type="match status" value="1"/>
</dbReference>
<dbReference type="Gene3D" id="3.30.70.2660">
    <property type="match status" value="1"/>
</dbReference>
<dbReference type="PIRSF" id="PIRSF029950">
    <property type="entry name" value="Cas_CT1134"/>
    <property type="match status" value="1"/>
</dbReference>
<reference evidence="3 4" key="1">
    <citation type="journal article" date="2022" name="Syst. Appl. Microbiol.">
        <title>Rhodopirellula aestuarii sp. nov., a novel member of the genus Rhodopirellula isolated from brackish sediments collected in the Tagus River estuary, Portugal.</title>
        <authorList>
            <person name="Vitorino I.R."/>
            <person name="Klimek D."/>
            <person name="Calusinska M."/>
            <person name="Lobo-da-Cunha A."/>
            <person name="Vasconcelos V."/>
            <person name="Lage O.M."/>
        </authorList>
    </citation>
    <scope>NUCLEOTIDE SEQUENCE [LARGE SCALE GENOMIC DNA]</scope>
    <source>
        <strain evidence="3 4">ICT_H3.1</strain>
    </source>
</reference>
<sequence>MDLSKNRVALRIWGILACFTRPEMKVERVSYDVITPSAARGILESIYWKPQIVWVVDRLHVLKPIRFTNIRRNELGSVGPSERSLKPYLNGSKTEPLMQVIEDDRQQRAATLLQDVEYVIEAHYEVRNGNESPQKHFEMFKRRASKGQCFQQPYLGCREFVADFAWHEGDRASVDESLIGIHDLGFMLHDIDFDNQMTPRFFRATMVDGVIDVPQIQSNEVRS</sequence>
<keyword evidence="2" id="KW-0378">Hydrolase</keyword>
<keyword evidence="2" id="KW-0694">RNA-binding</keyword>
<dbReference type="Pfam" id="PF09704">
    <property type="entry name" value="Cas_Cas5d"/>
    <property type="match status" value="1"/>
</dbReference>
<organism evidence="3 4">
    <name type="scientific">Aporhodopirellula aestuarii</name>
    <dbReference type="NCBI Taxonomy" id="2950107"/>
    <lineage>
        <taxon>Bacteria</taxon>
        <taxon>Pseudomonadati</taxon>
        <taxon>Planctomycetota</taxon>
        <taxon>Planctomycetia</taxon>
        <taxon>Pirellulales</taxon>
        <taxon>Pirellulaceae</taxon>
        <taxon>Aporhodopirellula</taxon>
    </lineage>
</organism>
<dbReference type="RefSeq" id="WP_250931807.1">
    <property type="nucleotide sequence ID" value="NZ_JAMQBK010000073.1"/>
</dbReference>
<dbReference type="NCBIfam" id="TIGR02593">
    <property type="entry name" value="CRISPR_cas5"/>
    <property type="match status" value="1"/>
</dbReference>
<evidence type="ECO:0000256" key="2">
    <source>
        <dbReference type="PIRNR" id="PIRNR029950"/>
    </source>
</evidence>
<keyword evidence="2" id="KW-0540">Nuclease</keyword>
<dbReference type="Proteomes" id="UP001202961">
    <property type="component" value="Unassembled WGS sequence"/>
</dbReference>
<comment type="similarity">
    <text evidence="2">Belongs to the CRISPR-associated protein Cas5 family. Subtype I-C/Dvulg subfamily.</text>
</comment>